<sequence length="261" mass="29409">MTSVSLRFTKFSNKMFSTPLPLVFKTRIPCTTCLNPETNPNNLPQKSAPISHVVPFPSVCQGLIQGSFSTRHKDSSTVVALGAKNPVSGEEDNRAVETVLKLYTALRNRNVTELSEVIGEECRCVCNFISIFQPFHGKKEVLDFFITLMEFLGKNIEFVVQPTLHDGMSVGVSWKLEWKQAHVPLGKGYSFHLINIYQGKVTIRNVEMFMEPLFHIEPLRLKLMGFVMTVVDKIEASKDKLKRGIYVLLALALMTALLFII</sequence>
<gene>
    <name evidence="1" type="ORF">Vadar_010810</name>
</gene>
<proteinExistence type="predicted"/>
<evidence type="ECO:0000313" key="2">
    <source>
        <dbReference type="Proteomes" id="UP000828048"/>
    </source>
</evidence>
<name>A0ACB7YVG1_9ERIC</name>
<accession>A0ACB7YVG1</accession>
<keyword evidence="2" id="KW-1185">Reference proteome</keyword>
<dbReference type="Proteomes" id="UP000828048">
    <property type="component" value="Chromosome 3"/>
</dbReference>
<organism evidence="1 2">
    <name type="scientific">Vaccinium darrowii</name>
    <dbReference type="NCBI Taxonomy" id="229202"/>
    <lineage>
        <taxon>Eukaryota</taxon>
        <taxon>Viridiplantae</taxon>
        <taxon>Streptophyta</taxon>
        <taxon>Embryophyta</taxon>
        <taxon>Tracheophyta</taxon>
        <taxon>Spermatophyta</taxon>
        <taxon>Magnoliopsida</taxon>
        <taxon>eudicotyledons</taxon>
        <taxon>Gunneridae</taxon>
        <taxon>Pentapetalae</taxon>
        <taxon>asterids</taxon>
        <taxon>Ericales</taxon>
        <taxon>Ericaceae</taxon>
        <taxon>Vaccinioideae</taxon>
        <taxon>Vaccinieae</taxon>
        <taxon>Vaccinium</taxon>
    </lineage>
</organism>
<dbReference type="EMBL" id="CM037153">
    <property type="protein sequence ID" value="KAH7857273.1"/>
    <property type="molecule type" value="Genomic_DNA"/>
</dbReference>
<comment type="caution">
    <text evidence="1">The sequence shown here is derived from an EMBL/GenBank/DDBJ whole genome shotgun (WGS) entry which is preliminary data.</text>
</comment>
<protein>
    <submittedName>
        <fullName evidence="1">Uncharacterized protein</fullName>
    </submittedName>
</protein>
<reference evidence="1 2" key="1">
    <citation type="journal article" date="2021" name="Hortic Res">
        <title>High-quality reference genome and annotation aids understanding of berry development for evergreen blueberry (Vaccinium darrowii).</title>
        <authorList>
            <person name="Yu J."/>
            <person name="Hulse-Kemp A.M."/>
            <person name="Babiker E."/>
            <person name="Staton M."/>
        </authorList>
    </citation>
    <scope>NUCLEOTIDE SEQUENCE [LARGE SCALE GENOMIC DNA]</scope>
    <source>
        <strain evidence="2">cv. NJ 8807/NJ 8810</strain>
        <tissue evidence="1">Young leaf</tissue>
    </source>
</reference>
<evidence type="ECO:0000313" key="1">
    <source>
        <dbReference type="EMBL" id="KAH7857273.1"/>
    </source>
</evidence>